<dbReference type="EMBL" id="LCQK01000001">
    <property type="protein sequence ID" value="KKW15378.1"/>
    <property type="molecule type" value="Genomic_DNA"/>
</dbReference>
<dbReference type="InterPro" id="IPR036113">
    <property type="entry name" value="Asp/Glu-ADT_sf_sub_c"/>
</dbReference>
<dbReference type="GO" id="GO:0050567">
    <property type="term" value="F:glutaminyl-tRNA synthase (glutamine-hydrolyzing) activity"/>
    <property type="evidence" value="ECO:0007669"/>
    <property type="project" value="UniProtKB-UniRule"/>
</dbReference>
<comment type="subunit">
    <text evidence="1">Heterotrimer of A, B and C subunits.</text>
</comment>
<dbReference type="AlphaFoldDB" id="A0A0G1W9D0"/>
<dbReference type="PANTHER" id="PTHR15004:SF0">
    <property type="entry name" value="GLUTAMYL-TRNA(GLN) AMIDOTRANSFERASE SUBUNIT C, MITOCHONDRIAL"/>
    <property type="match status" value="1"/>
</dbReference>
<keyword evidence="1" id="KW-0547">Nucleotide-binding</keyword>
<keyword evidence="1" id="KW-0436">Ligase</keyword>
<reference evidence="3 4" key="1">
    <citation type="journal article" date="2015" name="Nature">
        <title>rRNA introns, odd ribosomes, and small enigmatic genomes across a large radiation of phyla.</title>
        <authorList>
            <person name="Brown C.T."/>
            <person name="Hug L.A."/>
            <person name="Thomas B.C."/>
            <person name="Sharon I."/>
            <person name="Castelle C.J."/>
            <person name="Singh A."/>
            <person name="Wilkins M.J."/>
            <person name="Williams K.H."/>
            <person name="Banfield J.F."/>
        </authorList>
    </citation>
    <scope>NUCLEOTIDE SEQUENCE [LARGE SCALE GENOMIC DNA]</scope>
</reference>
<dbReference type="PANTHER" id="PTHR15004">
    <property type="entry name" value="GLUTAMYL-TRNA(GLN) AMIDOTRANSFERASE SUBUNIT C, MITOCHONDRIAL"/>
    <property type="match status" value="1"/>
</dbReference>
<dbReference type="GO" id="GO:0016740">
    <property type="term" value="F:transferase activity"/>
    <property type="evidence" value="ECO:0007669"/>
    <property type="project" value="UniProtKB-KW"/>
</dbReference>
<protein>
    <recommendedName>
        <fullName evidence="1">Aspartyl/glutamyl-tRNA(Asn/Gln) amidotransferase subunit C</fullName>
        <shortName evidence="1">Asp/Glu-ADT subunit C</shortName>
        <ecNumber evidence="1">6.3.5.-</ecNumber>
    </recommendedName>
</protein>
<evidence type="ECO:0000313" key="3">
    <source>
        <dbReference type="EMBL" id="KKW15378.1"/>
    </source>
</evidence>
<dbReference type="Gene3D" id="1.10.20.60">
    <property type="entry name" value="Glu-tRNAGln amidotransferase C subunit, N-terminal domain"/>
    <property type="match status" value="1"/>
</dbReference>
<keyword evidence="3" id="KW-0808">Transferase</keyword>
<proteinExistence type="inferred from homology"/>
<dbReference type="Proteomes" id="UP000034224">
    <property type="component" value="Unassembled WGS sequence"/>
</dbReference>
<keyword evidence="2" id="KW-0175">Coiled coil</keyword>
<gene>
    <name evidence="1" type="primary">gatC</name>
    <name evidence="3" type="ORF">UY55_C0001G0132</name>
</gene>
<name>A0A0G1W9D0_9BACT</name>
<keyword evidence="1" id="KW-0648">Protein biosynthesis</keyword>
<dbReference type="NCBIfam" id="TIGR00135">
    <property type="entry name" value="gatC"/>
    <property type="match status" value="1"/>
</dbReference>
<dbReference type="Pfam" id="PF02686">
    <property type="entry name" value="GatC"/>
    <property type="match status" value="1"/>
</dbReference>
<dbReference type="SUPFAM" id="SSF141000">
    <property type="entry name" value="Glu-tRNAGln amidotransferase C subunit"/>
    <property type="match status" value="1"/>
</dbReference>
<comment type="function">
    <text evidence="1">Allows the formation of correctly charged Asn-tRNA(Asn) or Gln-tRNA(Gln) through the transamidation of misacylated Asp-tRNA(Asn) or Glu-tRNA(Gln) in organisms which lack either or both of asparaginyl-tRNA or glutaminyl-tRNA synthetases. The reaction takes place in the presence of glutamine and ATP through an activated phospho-Asp-tRNA(Asn) or phospho-Glu-tRNA(Gln).</text>
</comment>
<dbReference type="GO" id="GO:0070681">
    <property type="term" value="P:glutaminyl-tRNAGln biosynthesis via transamidation"/>
    <property type="evidence" value="ECO:0007669"/>
    <property type="project" value="TreeGrafter"/>
</dbReference>
<dbReference type="InterPro" id="IPR003837">
    <property type="entry name" value="GatC"/>
</dbReference>
<comment type="caution">
    <text evidence="3">The sequence shown here is derived from an EMBL/GenBank/DDBJ whole genome shotgun (WGS) entry which is preliminary data.</text>
</comment>
<dbReference type="GO" id="GO:0005524">
    <property type="term" value="F:ATP binding"/>
    <property type="evidence" value="ECO:0007669"/>
    <property type="project" value="UniProtKB-KW"/>
</dbReference>
<dbReference type="STRING" id="1618665.UY55_C0001G0132"/>
<dbReference type="EC" id="6.3.5.-" evidence="1"/>
<evidence type="ECO:0000256" key="1">
    <source>
        <dbReference type="HAMAP-Rule" id="MF_00122"/>
    </source>
</evidence>
<sequence>MLSKKDLEHLAELARMELKKSEEEKLLKDLEKILGHFEELKELDTEGVLPMSGGTFSRNILRADDLEETKLAGEKSVSQFPERDKGFLKIPPVFE</sequence>
<comment type="catalytic activity">
    <reaction evidence="1">
        <text>L-aspartyl-tRNA(Asn) + L-glutamine + ATP + H2O = L-asparaginyl-tRNA(Asn) + L-glutamate + ADP + phosphate + 2 H(+)</text>
        <dbReference type="Rhea" id="RHEA:14513"/>
        <dbReference type="Rhea" id="RHEA-COMP:9674"/>
        <dbReference type="Rhea" id="RHEA-COMP:9677"/>
        <dbReference type="ChEBI" id="CHEBI:15377"/>
        <dbReference type="ChEBI" id="CHEBI:15378"/>
        <dbReference type="ChEBI" id="CHEBI:29985"/>
        <dbReference type="ChEBI" id="CHEBI:30616"/>
        <dbReference type="ChEBI" id="CHEBI:43474"/>
        <dbReference type="ChEBI" id="CHEBI:58359"/>
        <dbReference type="ChEBI" id="CHEBI:78515"/>
        <dbReference type="ChEBI" id="CHEBI:78516"/>
        <dbReference type="ChEBI" id="CHEBI:456216"/>
    </reaction>
</comment>
<keyword evidence="1" id="KW-0067">ATP-binding</keyword>
<dbReference type="GO" id="GO:0050566">
    <property type="term" value="F:asparaginyl-tRNA synthase (glutamine-hydrolyzing) activity"/>
    <property type="evidence" value="ECO:0007669"/>
    <property type="project" value="RHEA"/>
</dbReference>
<feature type="coiled-coil region" evidence="2">
    <location>
        <begin position="4"/>
        <end position="33"/>
    </location>
</feature>
<dbReference type="HAMAP" id="MF_00122">
    <property type="entry name" value="GatC"/>
    <property type="match status" value="1"/>
</dbReference>
<evidence type="ECO:0000313" key="4">
    <source>
        <dbReference type="Proteomes" id="UP000034224"/>
    </source>
</evidence>
<evidence type="ECO:0000256" key="2">
    <source>
        <dbReference type="SAM" id="Coils"/>
    </source>
</evidence>
<organism evidence="3 4">
    <name type="scientific">Candidatus Jorgensenbacteria bacterium GW2011_GWB1_50_10</name>
    <dbReference type="NCBI Taxonomy" id="1618665"/>
    <lineage>
        <taxon>Bacteria</taxon>
        <taxon>Candidatus Joergenseniibacteriota</taxon>
    </lineage>
</organism>
<dbReference type="GO" id="GO:0006450">
    <property type="term" value="P:regulation of translational fidelity"/>
    <property type="evidence" value="ECO:0007669"/>
    <property type="project" value="InterPro"/>
</dbReference>
<comment type="similarity">
    <text evidence="1">Belongs to the GatC family.</text>
</comment>
<accession>A0A0G1W9D0</accession>
<comment type="catalytic activity">
    <reaction evidence="1">
        <text>L-glutamyl-tRNA(Gln) + L-glutamine + ATP + H2O = L-glutaminyl-tRNA(Gln) + L-glutamate + ADP + phosphate + H(+)</text>
        <dbReference type="Rhea" id="RHEA:17521"/>
        <dbReference type="Rhea" id="RHEA-COMP:9681"/>
        <dbReference type="Rhea" id="RHEA-COMP:9684"/>
        <dbReference type="ChEBI" id="CHEBI:15377"/>
        <dbReference type="ChEBI" id="CHEBI:15378"/>
        <dbReference type="ChEBI" id="CHEBI:29985"/>
        <dbReference type="ChEBI" id="CHEBI:30616"/>
        <dbReference type="ChEBI" id="CHEBI:43474"/>
        <dbReference type="ChEBI" id="CHEBI:58359"/>
        <dbReference type="ChEBI" id="CHEBI:78520"/>
        <dbReference type="ChEBI" id="CHEBI:78521"/>
        <dbReference type="ChEBI" id="CHEBI:456216"/>
    </reaction>
</comment>
<dbReference type="GO" id="GO:0006412">
    <property type="term" value="P:translation"/>
    <property type="evidence" value="ECO:0007669"/>
    <property type="project" value="UniProtKB-UniRule"/>
</dbReference>